<dbReference type="Proteomes" id="UP000032611">
    <property type="component" value="Chromosome"/>
</dbReference>
<evidence type="ECO:0000259" key="1">
    <source>
        <dbReference type="Pfam" id="PF00535"/>
    </source>
</evidence>
<dbReference type="KEGG" id="mey:TM49_05645"/>
<organism evidence="2 3">
    <name type="scientific">Martelella endophytica</name>
    <dbReference type="NCBI Taxonomy" id="1486262"/>
    <lineage>
        <taxon>Bacteria</taxon>
        <taxon>Pseudomonadati</taxon>
        <taxon>Pseudomonadota</taxon>
        <taxon>Alphaproteobacteria</taxon>
        <taxon>Hyphomicrobiales</taxon>
        <taxon>Aurantimonadaceae</taxon>
        <taxon>Martelella</taxon>
    </lineage>
</organism>
<dbReference type="STRING" id="1486262.TM49_05645"/>
<keyword evidence="3" id="KW-1185">Reference proteome</keyword>
<feature type="domain" description="Glycosyltransferase 2-like" evidence="1">
    <location>
        <begin position="3"/>
        <end position="98"/>
    </location>
</feature>
<dbReference type="EMBL" id="CP010803">
    <property type="protein sequence ID" value="AJY45296.1"/>
    <property type="molecule type" value="Genomic_DNA"/>
</dbReference>
<evidence type="ECO:0000313" key="3">
    <source>
        <dbReference type="Proteomes" id="UP000032611"/>
    </source>
</evidence>
<reference evidence="2 3" key="1">
    <citation type="journal article" date="2015" name="Genome Announc.">
        <title>Complete genome sequence of Martelella endophytica YC6887, which has antifungal activity associated with a halophyte.</title>
        <authorList>
            <person name="Khan A."/>
            <person name="Khan H."/>
            <person name="Chung E.J."/>
            <person name="Hossain M.T."/>
            <person name="Chung Y.R."/>
        </authorList>
    </citation>
    <scope>NUCLEOTIDE SEQUENCE [LARGE SCALE GENOMIC DNA]</scope>
    <source>
        <strain evidence="2">YC6887</strain>
    </source>
</reference>
<dbReference type="InterPro" id="IPR001173">
    <property type="entry name" value="Glyco_trans_2-like"/>
</dbReference>
<keyword evidence="2" id="KW-0808">Transferase</keyword>
<dbReference type="RefSeq" id="WP_045679904.1">
    <property type="nucleotide sequence ID" value="NZ_CP010803.1"/>
</dbReference>
<dbReference type="GO" id="GO:0016740">
    <property type="term" value="F:transferase activity"/>
    <property type="evidence" value="ECO:0007669"/>
    <property type="project" value="UniProtKB-KW"/>
</dbReference>
<accession>A0A0D5LMA4</accession>
<dbReference type="HOGENOM" id="CLU_025996_17_5_5"/>
<proteinExistence type="predicted"/>
<dbReference type="Gene3D" id="3.90.550.10">
    <property type="entry name" value="Spore Coat Polysaccharide Biosynthesis Protein SpsA, Chain A"/>
    <property type="match status" value="1"/>
</dbReference>
<dbReference type="AlphaFoldDB" id="A0A0D5LMA4"/>
<gene>
    <name evidence="2" type="ORF">TM49_05645</name>
</gene>
<dbReference type="OrthoDB" id="9811214at2"/>
<dbReference type="SUPFAM" id="SSF53448">
    <property type="entry name" value="Nucleotide-diphospho-sugar transferases"/>
    <property type="match status" value="1"/>
</dbReference>
<sequence>MLSVIIECDNNEAELAHSLSALVTGAVEGLVSDVIVLDHGSADGSERVAEAAGCRYFRSWNLEQVIAETRGDWIMVLEPGARPLTGWVEAVSEHIATDSRPARFSCSRHHRMPFWNRLFSRRCPLEVGLIMPKAAARERAAASGPSPFTLAGRMVTRRLSCELVPARVMMRV</sequence>
<evidence type="ECO:0000313" key="2">
    <source>
        <dbReference type="EMBL" id="AJY45296.1"/>
    </source>
</evidence>
<name>A0A0D5LMA4_MAREN</name>
<protein>
    <submittedName>
        <fullName evidence="2">Glycosyl transferase</fullName>
    </submittedName>
</protein>
<dbReference type="PATRIC" id="fig|1486262.3.peg.1157"/>
<dbReference type="Pfam" id="PF00535">
    <property type="entry name" value="Glycos_transf_2"/>
    <property type="match status" value="1"/>
</dbReference>
<dbReference type="InterPro" id="IPR029044">
    <property type="entry name" value="Nucleotide-diphossugar_trans"/>
</dbReference>